<accession>A0A914HXL7</accession>
<feature type="region of interest" description="Disordered" evidence="2">
    <location>
        <begin position="381"/>
        <end position="402"/>
    </location>
</feature>
<feature type="compositionally biased region" description="Low complexity" evidence="2">
    <location>
        <begin position="198"/>
        <end position="211"/>
    </location>
</feature>
<dbReference type="WBParaSite" id="Gr19_v10_g4972.t1">
    <property type="protein sequence ID" value="Gr19_v10_g4972.t1"/>
    <property type="gene ID" value="Gr19_v10_g4972"/>
</dbReference>
<feature type="region of interest" description="Disordered" evidence="2">
    <location>
        <begin position="245"/>
        <end position="265"/>
    </location>
</feature>
<keyword evidence="3" id="KW-1185">Reference proteome</keyword>
<feature type="region of interest" description="Disordered" evidence="2">
    <location>
        <begin position="198"/>
        <end position="228"/>
    </location>
</feature>
<dbReference type="AlphaFoldDB" id="A0A914HXL7"/>
<evidence type="ECO:0000313" key="3">
    <source>
        <dbReference type="Proteomes" id="UP000887572"/>
    </source>
</evidence>
<proteinExistence type="predicted"/>
<protein>
    <submittedName>
        <fullName evidence="4">FAR1 domain-containing protein</fullName>
    </submittedName>
</protein>
<name>A0A914HXL7_GLORO</name>
<reference evidence="4" key="1">
    <citation type="submission" date="2022-11" db="UniProtKB">
        <authorList>
            <consortium name="WormBaseParasite"/>
        </authorList>
    </citation>
    <scope>IDENTIFICATION</scope>
</reference>
<feature type="coiled-coil region" evidence="1">
    <location>
        <begin position="318"/>
        <end position="375"/>
    </location>
</feature>
<keyword evidence="1" id="KW-0175">Coiled coil</keyword>
<sequence length="822" mass="92106">MFGVRPMTLFRLHPPRAPSFSLSPTDQGLRRGGTSTLTQHNTRKKIMDIDANSPSQMLSQIFGHQIDETAAHFNACNRNQYREVERFETEEELQQWMLSQGKKWGIVQKGRVTIEDIIDQYACVFRRRKGYACKVQMRVRHSRRNGHKVVEVLELDHDHTFYGYKTGFELGEGAQMFPSASTATSANQFCSQIADFPDVQQQQQEHQMSTQSNSQFANENDQDASGGGELFGLIKQEQFDLSTLMPSRDEVGGGDQQVQQQQQDDMSTLNTQPMELLLNNILNSAQQQQNRGIGLPFGGGEECGEGFEGAFGIDGGQMALVEQQNEALAERVAEKMAKFLTSQLEPKFASILSVLNSLSKSVDELKRNAAVQQQQRRLISVSSNGGGIGTGSSNKQTTSSTASTKIAFRPFPTNNVRYQLNNTQTSNVANLAMASRSLAQQQQHQLQQHQQQQQKAKAMNGYSDIGGGKVPTSADTKLFLPLNKELPKSLPLASSTNCGDNGNIKAQFSSSIPWATTKPSMNALEPPKLAKMGTVVMKNGCRRSTRKSVYAYRQRRRELSYRHMKEIGLTLVINGIPKSIFHCRVSDIANAVQTKRRELAQSGKKVFYRGRDVTDGLYRVECSRVMVNGRRCGQMIADSLWARGFFRQRMLMPILRGVSHRTKRRTDGTMREAVANDQFEVFKEALIRLGGFLMDEPDRYKWMETAREGVNQRGLDELANSKRAHFEFDGGPLFGEETVDGAEHSNFAKESAQQMLSSKLFNASYSELPANILLAENGQNGEEEEGIEEMVDEEDPENEEEDELLEEEDDVEFVGEGQKKDT</sequence>
<feature type="compositionally biased region" description="Acidic residues" evidence="2">
    <location>
        <begin position="781"/>
        <end position="813"/>
    </location>
</feature>
<feature type="region of interest" description="Disordered" evidence="2">
    <location>
        <begin position="777"/>
        <end position="822"/>
    </location>
</feature>
<evidence type="ECO:0000256" key="2">
    <source>
        <dbReference type="SAM" id="MobiDB-lite"/>
    </source>
</evidence>
<feature type="compositionally biased region" description="Low complexity" evidence="2">
    <location>
        <begin position="256"/>
        <end position="265"/>
    </location>
</feature>
<dbReference type="Proteomes" id="UP000887572">
    <property type="component" value="Unplaced"/>
</dbReference>
<evidence type="ECO:0000313" key="4">
    <source>
        <dbReference type="WBParaSite" id="Gr19_v10_g4972.t1"/>
    </source>
</evidence>
<organism evidence="3 4">
    <name type="scientific">Globodera rostochiensis</name>
    <name type="common">Golden nematode worm</name>
    <name type="synonym">Heterodera rostochiensis</name>
    <dbReference type="NCBI Taxonomy" id="31243"/>
    <lineage>
        <taxon>Eukaryota</taxon>
        <taxon>Metazoa</taxon>
        <taxon>Ecdysozoa</taxon>
        <taxon>Nematoda</taxon>
        <taxon>Chromadorea</taxon>
        <taxon>Rhabditida</taxon>
        <taxon>Tylenchina</taxon>
        <taxon>Tylenchomorpha</taxon>
        <taxon>Tylenchoidea</taxon>
        <taxon>Heteroderidae</taxon>
        <taxon>Heteroderinae</taxon>
        <taxon>Globodera</taxon>
    </lineage>
</organism>
<evidence type="ECO:0000256" key="1">
    <source>
        <dbReference type="SAM" id="Coils"/>
    </source>
</evidence>
<feature type="region of interest" description="Disordered" evidence="2">
    <location>
        <begin position="13"/>
        <end position="36"/>
    </location>
</feature>